<comment type="caution">
    <text evidence="4">The sequence shown here is derived from an EMBL/GenBank/DDBJ whole genome shotgun (WGS) entry which is preliminary data.</text>
</comment>
<dbReference type="Gene3D" id="3.30.1450.10">
    <property type="match status" value="1"/>
</dbReference>
<dbReference type="Proteomes" id="UP000051783">
    <property type="component" value="Unassembled WGS sequence"/>
</dbReference>
<dbReference type="EMBL" id="JQCL01000012">
    <property type="protein sequence ID" value="KRO14516.1"/>
    <property type="molecule type" value="Genomic_DNA"/>
</dbReference>
<dbReference type="InterPro" id="IPR037873">
    <property type="entry name" value="BamE-like"/>
</dbReference>
<dbReference type="AlphaFoldDB" id="A0A0R2MLD5"/>
<keyword evidence="1 3" id="KW-0732">Signal</keyword>
<feature type="signal peptide" evidence="3">
    <location>
        <begin position="1"/>
        <end position="24"/>
    </location>
</feature>
<organism evidence="4 5">
    <name type="scientific">Lactiplantibacillus xiangfangensis</name>
    <dbReference type="NCBI Taxonomy" id="942150"/>
    <lineage>
        <taxon>Bacteria</taxon>
        <taxon>Bacillati</taxon>
        <taxon>Bacillota</taxon>
        <taxon>Bacilli</taxon>
        <taxon>Lactobacillales</taxon>
        <taxon>Lactobacillaceae</taxon>
        <taxon>Lactiplantibacillus</taxon>
    </lineage>
</organism>
<accession>A0A0R2MLD5</accession>
<evidence type="ECO:0000256" key="3">
    <source>
        <dbReference type="SAM" id="SignalP"/>
    </source>
</evidence>
<name>A0A0R2MLD5_9LACO</name>
<protein>
    <recommendedName>
        <fullName evidence="6">Lipoprotein</fullName>
    </recommendedName>
</protein>
<gene>
    <name evidence="4" type="ORF">IV64_GL001131</name>
</gene>
<feature type="chain" id="PRO_5006420603" description="Lipoprotein" evidence="3">
    <location>
        <begin position="25"/>
        <end position="170"/>
    </location>
</feature>
<sequence>MLRTIIVVLSGWALIALTACGHTASTHPANHHDDAPTARTAPRKRVPGVTRTNFDRIQLAIEPDDYASTIEQVHALLGQPSQTNNVTTVAQRSLKTYVWKHPDTSLEGAIISVSFHDGIAVTVKVLVNTSVLGGKTAATTLAGSTASLSTAVHGLKSCSSGSAWVGPPSK</sequence>
<dbReference type="PROSITE" id="PS51257">
    <property type="entry name" value="PROKAR_LIPOPROTEIN"/>
    <property type="match status" value="1"/>
</dbReference>
<feature type="region of interest" description="Disordered" evidence="2">
    <location>
        <begin position="25"/>
        <end position="45"/>
    </location>
</feature>
<evidence type="ECO:0000313" key="4">
    <source>
        <dbReference type="EMBL" id="KRO14516.1"/>
    </source>
</evidence>
<evidence type="ECO:0000256" key="2">
    <source>
        <dbReference type="SAM" id="MobiDB-lite"/>
    </source>
</evidence>
<evidence type="ECO:0000313" key="5">
    <source>
        <dbReference type="Proteomes" id="UP000051783"/>
    </source>
</evidence>
<keyword evidence="5" id="KW-1185">Reference proteome</keyword>
<evidence type="ECO:0008006" key="6">
    <source>
        <dbReference type="Google" id="ProtNLM"/>
    </source>
</evidence>
<proteinExistence type="predicted"/>
<reference evidence="4 5" key="1">
    <citation type="journal article" date="2015" name="Genome Announc.">
        <title>Expanding the biotechnology potential of lactobacilli through comparative genomics of 213 strains and associated genera.</title>
        <authorList>
            <person name="Sun Z."/>
            <person name="Harris H.M."/>
            <person name="McCann A."/>
            <person name="Guo C."/>
            <person name="Argimon S."/>
            <person name="Zhang W."/>
            <person name="Yang X."/>
            <person name="Jeffery I.B."/>
            <person name="Cooney J.C."/>
            <person name="Kagawa T.F."/>
            <person name="Liu W."/>
            <person name="Song Y."/>
            <person name="Salvetti E."/>
            <person name="Wrobel A."/>
            <person name="Rasinkangas P."/>
            <person name="Parkhill J."/>
            <person name="Rea M.C."/>
            <person name="O'Sullivan O."/>
            <person name="Ritari J."/>
            <person name="Douillard F.P."/>
            <person name="Paul Ross R."/>
            <person name="Yang R."/>
            <person name="Briner A.E."/>
            <person name="Felis G.E."/>
            <person name="de Vos W.M."/>
            <person name="Barrangou R."/>
            <person name="Klaenhammer T.R."/>
            <person name="Caufield P.W."/>
            <person name="Cui Y."/>
            <person name="Zhang H."/>
            <person name="O'Toole P.W."/>
        </authorList>
    </citation>
    <scope>NUCLEOTIDE SEQUENCE [LARGE SCALE GENOMIC DNA]</scope>
    <source>
        <strain evidence="4 5">LMG 26013</strain>
    </source>
</reference>
<evidence type="ECO:0000256" key="1">
    <source>
        <dbReference type="ARBA" id="ARBA00022729"/>
    </source>
</evidence>
<dbReference type="PATRIC" id="fig|942150.3.peg.1167"/>